<evidence type="ECO:0000256" key="2">
    <source>
        <dbReference type="ARBA" id="ARBA00006495"/>
    </source>
</evidence>
<keyword evidence="5 13" id="KW-0808">Transferase</keyword>
<keyword evidence="9 13" id="KW-0752">Steroid biosynthesis</keyword>
<evidence type="ECO:0000256" key="13">
    <source>
        <dbReference type="PIRNR" id="PIRNR017288"/>
    </source>
</evidence>
<dbReference type="OrthoDB" id="10262935at2759"/>
<protein>
    <recommendedName>
        <fullName evidence="3 13">Phosphomevalonate kinase</fullName>
        <ecNumber evidence="3 13">2.7.4.2</ecNumber>
    </recommendedName>
</protein>
<keyword evidence="15" id="KW-1185">Reference proteome</keyword>
<dbReference type="GO" id="GO:0005777">
    <property type="term" value="C:peroxisome"/>
    <property type="evidence" value="ECO:0007669"/>
    <property type="project" value="TreeGrafter"/>
</dbReference>
<gene>
    <name evidence="14" type="ORF">ALEPTO_LOCUS9404</name>
</gene>
<dbReference type="InterPro" id="IPR020568">
    <property type="entry name" value="Ribosomal_Su5_D2-typ_SF"/>
</dbReference>
<evidence type="ECO:0000256" key="6">
    <source>
        <dbReference type="ARBA" id="ARBA00022741"/>
    </source>
</evidence>
<name>A0A9N9D8Y3_9GLOM</name>
<dbReference type="GO" id="GO:0004631">
    <property type="term" value="F:phosphomevalonate kinase activity"/>
    <property type="evidence" value="ECO:0007669"/>
    <property type="project" value="UniProtKB-UniRule"/>
</dbReference>
<dbReference type="AlphaFoldDB" id="A0A9N9D8Y3"/>
<keyword evidence="11 13" id="KW-0753">Steroid metabolism</keyword>
<evidence type="ECO:0000256" key="11">
    <source>
        <dbReference type="ARBA" id="ARBA00023221"/>
    </source>
</evidence>
<dbReference type="EMBL" id="CAJVPS010007154">
    <property type="protein sequence ID" value="CAG8632293.1"/>
    <property type="molecule type" value="Genomic_DNA"/>
</dbReference>
<dbReference type="InterPro" id="IPR016005">
    <property type="entry name" value="Erg8"/>
</dbReference>
<evidence type="ECO:0000256" key="8">
    <source>
        <dbReference type="ARBA" id="ARBA00022840"/>
    </source>
</evidence>
<dbReference type="EC" id="2.7.4.2" evidence="3 13"/>
<evidence type="ECO:0000256" key="7">
    <source>
        <dbReference type="ARBA" id="ARBA00022777"/>
    </source>
</evidence>
<comment type="pathway">
    <text evidence="1 13">Isoprenoid biosynthesis; isopentenyl diphosphate biosynthesis via mevalonate pathway; isopentenyl diphosphate from (R)-mevalonate: step 2/3.</text>
</comment>
<keyword evidence="4 13" id="KW-0444">Lipid biosynthesis</keyword>
<dbReference type="SUPFAM" id="SSF54211">
    <property type="entry name" value="Ribosomal protein S5 domain 2-like"/>
    <property type="match status" value="1"/>
</dbReference>
<dbReference type="GO" id="GO:0005524">
    <property type="term" value="F:ATP binding"/>
    <property type="evidence" value="ECO:0007669"/>
    <property type="project" value="UniProtKB-UniRule"/>
</dbReference>
<comment type="catalytic activity">
    <reaction evidence="12">
        <text>(R)-5-phosphomevalonate + ATP = (R)-5-diphosphomevalonate + ADP</text>
        <dbReference type="Rhea" id="RHEA:16341"/>
        <dbReference type="ChEBI" id="CHEBI:30616"/>
        <dbReference type="ChEBI" id="CHEBI:57557"/>
        <dbReference type="ChEBI" id="CHEBI:58146"/>
        <dbReference type="ChEBI" id="CHEBI:456216"/>
        <dbReference type="EC" id="2.7.4.2"/>
    </reaction>
    <physiologicalReaction direction="left-to-right" evidence="12">
        <dbReference type="Rhea" id="RHEA:16342"/>
    </physiologicalReaction>
</comment>
<keyword evidence="8" id="KW-0067">ATP-binding</keyword>
<dbReference type="GO" id="GO:0019287">
    <property type="term" value="P:isopentenyl diphosphate biosynthetic process, mevalonate pathway"/>
    <property type="evidence" value="ECO:0007669"/>
    <property type="project" value="UniProtKB-UniRule"/>
</dbReference>
<keyword evidence="6" id="KW-0547">Nucleotide-binding</keyword>
<evidence type="ECO:0000256" key="3">
    <source>
        <dbReference type="ARBA" id="ARBA00012958"/>
    </source>
</evidence>
<comment type="caution">
    <text evidence="14">The sequence shown here is derived from an EMBL/GenBank/DDBJ whole genome shotgun (WGS) entry which is preliminary data.</text>
</comment>
<evidence type="ECO:0000256" key="1">
    <source>
        <dbReference type="ARBA" id="ARBA00005017"/>
    </source>
</evidence>
<accession>A0A9N9D8Y3</accession>
<proteinExistence type="inferred from homology"/>
<dbReference type="InterPro" id="IPR035102">
    <property type="entry name" value="Phosphomevalonate_kinase"/>
</dbReference>
<evidence type="ECO:0000256" key="10">
    <source>
        <dbReference type="ARBA" id="ARBA00023098"/>
    </source>
</evidence>
<evidence type="ECO:0000256" key="5">
    <source>
        <dbReference type="ARBA" id="ARBA00022679"/>
    </source>
</evidence>
<evidence type="ECO:0000313" key="14">
    <source>
        <dbReference type="EMBL" id="CAG8632293.1"/>
    </source>
</evidence>
<evidence type="ECO:0000256" key="4">
    <source>
        <dbReference type="ARBA" id="ARBA00022516"/>
    </source>
</evidence>
<sequence>MAKATVVSAPGKVLIAGGYLVLDREYEGLVLGTDTRFYTIIEKGNYDSFGKVTVRSPQFLNAIWEYAYIQESYELENKGGNFKNSYIEIAIKYSLAIISKRVSAEKFEEKLRNGLDIYIVGDNDFYSQREQLNECNLPLTASSLRSLDSFRKLNITLKGVHKTGLGSSASMITSLVAALFINFEAIDIAAEDKGDTYGRTLVHNIAQFCHCLAQGKVGSGFDVSVAVWGSQVYRRFSPSILDSIMAPVNPKIPNTSNFEDIYKSVSPENKWDNVITPFSLPPEFLLVLADIDAGSHTPSMVGKVLTWRKNNLDQANSLWKRLGTYNNSIVENMHKLSEIYTGDPSAYIDGINLGSLSKGSELSQLAEKNSGNKVIQLLSRIYTSFQMVRELLREMSTQSDVSIEPPVQTRLLDACMEVPGVLMAGVPGGDQVAVDGIERVWNTWTEMSVVPLLTRTSSKGFIKENLDDHAGLKALLYDNSSI</sequence>
<dbReference type="InterPro" id="IPR014721">
    <property type="entry name" value="Ribsml_uS5_D2-typ_fold_subgr"/>
</dbReference>
<evidence type="ECO:0000256" key="12">
    <source>
        <dbReference type="ARBA" id="ARBA00029326"/>
    </source>
</evidence>
<keyword evidence="10 13" id="KW-0443">Lipid metabolism</keyword>
<dbReference type="PANTHER" id="PTHR31814">
    <property type="match status" value="1"/>
</dbReference>
<dbReference type="PANTHER" id="PTHR31814:SF2">
    <property type="entry name" value="PHOSPHOMEVALONATE KINASE"/>
    <property type="match status" value="1"/>
</dbReference>
<dbReference type="GO" id="GO:0006696">
    <property type="term" value="P:ergosterol biosynthetic process"/>
    <property type="evidence" value="ECO:0007669"/>
    <property type="project" value="TreeGrafter"/>
</dbReference>
<comment type="similarity">
    <text evidence="2 13">Belongs to the GHMP kinase family. Mevalonate kinase subfamily.</text>
</comment>
<dbReference type="PIRSF" id="PIRSF017288">
    <property type="entry name" value="PMK_GHMP_euk"/>
    <property type="match status" value="1"/>
</dbReference>
<dbReference type="Gene3D" id="3.30.230.10">
    <property type="match status" value="1"/>
</dbReference>
<keyword evidence="7 13" id="KW-0418">Kinase</keyword>
<dbReference type="GO" id="GO:0010142">
    <property type="term" value="P:farnesyl diphosphate biosynthetic process, mevalonate pathway"/>
    <property type="evidence" value="ECO:0007669"/>
    <property type="project" value="TreeGrafter"/>
</dbReference>
<dbReference type="Proteomes" id="UP000789508">
    <property type="component" value="Unassembled WGS sequence"/>
</dbReference>
<evidence type="ECO:0000313" key="15">
    <source>
        <dbReference type="Proteomes" id="UP000789508"/>
    </source>
</evidence>
<evidence type="ECO:0000256" key="9">
    <source>
        <dbReference type="ARBA" id="ARBA00022955"/>
    </source>
</evidence>
<organism evidence="14 15">
    <name type="scientific">Ambispora leptoticha</name>
    <dbReference type="NCBI Taxonomy" id="144679"/>
    <lineage>
        <taxon>Eukaryota</taxon>
        <taxon>Fungi</taxon>
        <taxon>Fungi incertae sedis</taxon>
        <taxon>Mucoromycota</taxon>
        <taxon>Glomeromycotina</taxon>
        <taxon>Glomeromycetes</taxon>
        <taxon>Archaeosporales</taxon>
        <taxon>Ambisporaceae</taxon>
        <taxon>Ambispora</taxon>
    </lineage>
</organism>
<reference evidence="14" key="1">
    <citation type="submission" date="2021-06" db="EMBL/GenBank/DDBJ databases">
        <authorList>
            <person name="Kallberg Y."/>
            <person name="Tangrot J."/>
            <person name="Rosling A."/>
        </authorList>
    </citation>
    <scope>NUCLEOTIDE SEQUENCE</scope>
    <source>
        <strain evidence="14">FL130A</strain>
    </source>
</reference>